<gene>
    <name evidence="2" type="ORF">D2965_03415</name>
    <name evidence="1" type="ORF">HMPREF3233_00744</name>
</gene>
<reference evidence="1 3" key="1">
    <citation type="submission" date="2016-01" db="EMBL/GenBank/DDBJ databases">
        <authorList>
            <person name="Oliw E.H."/>
        </authorList>
    </citation>
    <scope>NUCLEOTIDE SEQUENCE [LARGE SCALE GENOMIC DNA]</scope>
    <source>
        <strain evidence="1 3">CMW7756B</strain>
    </source>
</reference>
<dbReference type="Proteomes" id="UP000277803">
    <property type="component" value="Unassembled WGS sequence"/>
</dbReference>
<accession>A0A133S5C9</accession>
<dbReference type="EMBL" id="QXZZ01000020">
    <property type="protein sequence ID" value="RJY50769.1"/>
    <property type="molecule type" value="Genomic_DNA"/>
</dbReference>
<reference evidence="2 4" key="2">
    <citation type="submission" date="2018-09" db="EMBL/GenBank/DDBJ databases">
        <title>Genome sequence of Veillonella atypica isolated from periodontal Korean patients.</title>
        <authorList>
            <person name="Lee J.-H."/>
            <person name="Moon J.-H."/>
            <person name="Shin S.-Y."/>
        </authorList>
    </citation>
    <scope>NUCLEOTIDE SEQUENCE [LARGE SCALE GENOMIC DNA]</scope>
    <source>
        <strain evidence="2 4">KHUD_V1</strain>
    </source>
</reference>
<dbReference type="AlphaFoldDB" id="A0A133S5C9"/>
<organism evidence="1">
    <name type="scientific">Veillonella atypica</name>
    <dbReference type="NCBI Taxonomy" id="39777"/>
    <lineage>
        <taxon>Bacteria</taxon>
        <taxon>Bacillati</taxon>
        <taxon>Bacillota</taxon>
        <taxon>Negativicutes</taxon>
        <taxon>Veillonellales</taxon>
        <taxon>Veillonellaceae</taxon>
        <taxon>Veillonella</taxon>
    </lineage>
</organism>
<dbReference type="EMBL" id="LRQT01000019">
    <property type="protein sequence ID" value="KXA64772.1"/>
    <property type="molecule type" value="Genomic_DNA"/>
</dbReference>
<sequence length="277" mass="32341">MIELEPIKQIKSPSSENVIIFALRCVNYMIINDKLNGLIVLDLEWREVNRIYIGEQLLLIEAIYTDMVRNKIVFKLESSLCFVDIDTHFVKLIPIPKNIKEFYFYQLYKFSDDIILMRTNKGIVSLSLIDYSVRIIDEIADYDEKFAYFVYESEIKESFPHNEKLVCLDANNITILDDLKKIQIQNTISVPYFDVFVTDKYGLAVAENQLQIFNLNGDIKSKILSYKRPWYGGRADIVEKDDGLHLYVISHNDLEELTSLSEYIISFDKIPNHVVLL</sequence>
<evidence type="ECO:0000313" key="4">
    <source>
        <dbReference type="Proteomes" id="UP000277803"/>
    </source>
</evidence>
<dbReference type="RefSeq" id="WP_060807417.1">
    <property type="nucleotide sequence ID" value="NZ_KQ958066.1"/>
</dbReference>
<evidence type="ECO:0000313" key="2">
    <source>
        <dbReference type="EMBL" id="RJY50769.1"/>
    </source>
</evidence>
<comment type="caution">
    <text evidence="1">The sequence shown here is derived from an EMBL/GenBank/DDBJ whole genome shotgun (WGS) entry which is preliminary data.</text>
</comment>
<dbReference type="Proteomes" id="UP000070226">
    <property type="component" value="Unassembled WGS sequence"/>
</dbReference>
<evidence type="ECO:0000313" key="1">
    <source>
        <dbReference type="EMBL" id="KXA64772.1"/>
    </source>
</evidence>
<proteinExistence type="predicted"/>
<dbReference type="PATRIC" id="fig|39777.7.peg.731"/>
<evidence type="ECO:0000313" key="3">
    <source>
        <dbReference type="Proteomes" id="UP000070226"/>
    </source>
</evidence>
<protein>
    <submittedName>
        <fullName evidence="1">Uncharacterized protein</fullName>
    </submittedName>
</protein>
<name>A0A133S5C9_9FIRM</name>